<accession>A0A3A8ALN9</accession>
<comment type="caution">
    <text evidence="2">The sequence shown here is derived from an EMBL/GenBank/DDBJ whole genome shotgun (WGS) entry which is preliminary data.</text>
</comment>
<dbReference type="EMBL" id="QFWV02000005">
    <property type="protein sequence ID" value="RKF06813.1"/>
    <property type="molecule type" value="Genomic_DNA"/>
</dbReference>
<reference evidence="2 3" key="1">
    <citation type="journal article" date="2018" name="Int. J. Syst. Bacteriol.">
        <title>Oceaniradius stylonemae gen. nov., sp. nov., isolated from a red alga, Stylonema cornu-cervi.</title>
        <authorList>
            <person name="Jeong S."/>
        </authorList>
    </citation>
    <scope>NUCLEOTIDE SEQUENCE [LARGE SCALE GENOMIC DNA]</scope>
    <source>
        <strain evidence="2 3">StC1</strain>
    </source>
</reference>
<evidence type="ECO:0000313" key="3">
    <source>
        <dbReference type="Proteomes" id="UP000246132"/>
    </source>
</evidence>
<proteinExistence type="predicted"/>
<organism evidence="2 3">
    <name type="scientific">Oceaniradius stylonematis</name>
    <dbReference type="NCBI Taxonomy" id="2184161"/>
    <lineage>
        <taxon>Bacteria</taxon>
        <taxon>Pseudomonadati</taxon>
        <taxon>Pseudomonadota</taxon>
        <taxon>Alphaproteobacteria</taxon>
        <taxon>Hyphomicrobiales</taxon>
        <taxon>Ahrensiaceae</taxon>
        <taxon>Oceaniradius</taxon>
    </lineage>
</organism>
<keyword evidence="3" id="KW-1185">Reference proteome</keyword>
<dbReference type="InterPro" id="IPR014922">
    <property type="entry name" value="YdhG-like"/>
</dbReference>
<feature type="domain" description="YdhG-like" evidence="1">
    <location>
        <begin position="25"/>
        <end position="127"/>
    </location>
</feature>
<dbReference type="OrthoDB" id="5951444at2"/>
<sequence>MSEMKTRPTGASVDAFLASVENAGRREDAATVLDMMNRVTGAAPIMWGDSLIGYGNYEYARADGSRHRFFLTGFSPRKANMVVYAMTGLKNHSDLLERLGPHRHSVSCLYIGRLKNIDLGVLEQIVASDLAAMKRLYPAHSL</sequence>
<dbReference type="AlphaFoldDB" id="A0A3A8ALN9"/>
<name>A0A3A8ALN9_9HYPH</name>
<evidence type="ECO:0000259" key="1">
    <source>
        <dbReference type="Pfam" id="PF08818"/>
    </source>
</evidence>
<dbReference type="Pfam" id="PF08818">
    <property type="entry name" value="DUF1801"/>
    <property type="match status" value="1"/>
</dbReference>
<protein>
    <submittedName>
        <fullName evidence="2">DUF1801 domain-containing protein</fullName>
    </submittedName>
</protein>
<evidence type="ECO:0000313" key="2">
    <source>
        <dbReference type="EMBL" id="RKF06813.1"/>
    </source>
</evidence>
<gene>
    <name evidence="2" type="ORF">DEM25_009180</name>
</gene>
<dbReference type="Proteomes" id="UP000246132">
    <property type="component" value="Unassembled WGS sequence"/>
</dbReference>